<feature type="compositionally biased region" description="Basic and acidic residues" evidence="2">
    <location>
        <begin position="293"/>
        <end position="355"/>
    </location>
</feature>
<feature type="compositionally biased region" description="Polar residues" evidence="2">
    <location>
        <begin position="645"/>
        <end position="655"/>
    </location>
</feature>
<feature type="compositionally biased region" description="Polar residues" evidence="2">
    <location>
        <begin position="721"/>
        <end position="741"/>
    </location>
</feature>
<feature type="compositionally biased region" description="Basic and acidic residues" evidence="2">
    <location>
        <begin position="570"/>
        <end position="583"/>
    </location>
</feature>
<dbReference type="GO" id="GO:0003676">
    <property type="term" value="F:nucleic acid binding"/>
    <property type="evidence" value="ECO:0007669"/>
    <property type="project" value="InterPro"/>
</dbReference>
<dbReference type="OMA" id="HSRDHRN"/>
<feature type="compositionally biased region" description="Pro residues" evidence="2">
    <location>
        <begin position="69"/>
        <end position="88"/>
    </location>
</feature>
<evidence type="ECO:0000256" key="1">
    <source>
        <dbReference type="PROSITE-ProRule" id="PRU00047"/>
    </source>
</evidence>
<dbReference type="InterPro" id="IPR001878">
    <property type="entry name" value="Znf_CCHC"/>
</dbReference>
<protein>
    <submittedName>
        <fullName evidence="4">Putative zinc knuckle</fullName>
    </submittedName>
</protein>
<feature type="compositionally biased region" description="Pro residues" evidence="2">
    <location>
        <begin position="233"/>
        <end position="243"/>
    </location>
</feature>
<keyword evidence="1" id="KW-0479">Metal-binding</keyword>
<sequence length="757" mass="85260">MADHAPGYEQAAEDLQCYNCGIKGHMFLACPEDARRVPAGLEASRKRQASSNDYSAPIKRNKGPVVTHYPPPPPPGLPHISPPPPPTAYSPRPVYEGFHTGLPPGPPPGPPYHQPPHPGHYDHYPPSSTGRSASEGFPYGNPRDIYEHHFQAPPRVPPPETSYRPPYYDQYDQRHSGLSPSAHYGRPYSAPPDRYDEHPAGPTQGSPYITTHRSHQAHFEHYPPAPGVDSYHPRPPQPYPPPHSSVYRSSSQYGYDVAPPVRSYTPGHGSPPPGPGSYQSHHYPPPDPTPYHARYDDRLPDRPSYEPQRRNHRTQHIEPHSGDNRQNYERHGRRTRYDSPKHRSRSERRFADRPNRLPSPINSTTPARPVKSSNIPDGSKPRQEFDNTVPKNTATIEEYTAEEFKWDEEMIFKELPIKVTKDLIRDPLPIEWTDDPIMPPKYDKETITSKYINPTNVDDFALSVRETKAWQIMQYHPAFLPATDVRIEKLSDYEKALTPGLANSKQNRHSASSNRQRGKLWGPKVRRERQTQHSQQYRHSHPSNDDQFNHVRPAPRKRSWDQASFQGAEELGREADIIGKEPKISSPEPGEVCETDDQEPLSTTKSIIPSWEQENHHIRRSRRDPTTSVLQHTPIDPPGVISEGNAHQPSLQAASTPLPPDRLSGSPSRPLSRGSSQASPSRPSSKHSSKSNPSRPSSRGSSIASPLTPNERELLGMRPYSSGSDTGRDSPTPQENGASTRSRQRPAKLHAAYQRRW</sequence>
<keyword evidence="1" id="KW-0863">Zinc-finger</keyword>
<evidence type="ECO:0000259" key="3">
    <source>
        <dbReference type="PROSITE" id="PS50158"/>
    </source>
</evidence>
<accession>A0A1W2TUN1</accession>
<feature type="compositionally biased region" description="Basic residues" evidence="2">
    <location>
        <begin position="742"/>
        <end position="757"/>
    </location>
</feature>
<feature type="region of interest" description="Disordered" evidence="2">
    <location>
        <begin position="41"/>
        <end position="388"/>
    </location>
</feature>
<dbReference type="PROSITE" id="PS50158">
    <property type="entry name" value="ZF_CCHC"/>
    <property type="match status" value="1"/>
</dbReference>
<feature type="compositionally biased region" description="Polar residues" evidence="2">
    <location>
        <begin position="501"/>
        <end position="515"/>
    </location>
</feature>
<organism evidence="4">
    <name type="scientific">Rosellinia necatrix</name>
    <name type="common">White root-rot fungus</name>
    <dbReference type="NCBI Taxonomy" id="77044"/>
    <lineage>
        <taxon>Eukaryota</taxon>
        <taxon>Fungi</taxon>
        <taxon>Dikarya</taxon>
        <taxon>Ascomycota</taxon>
        <taxon>Pezizomycotina</taxon>
        <taxon>Sordariomycetes</taxon>
        <taxon>Xylariomycetidae</taxon>
        <taxon>Xylariales</taxon>
        <taxon>Xylariaceae</taxon>
        <taxon>Rosellinia</taxon>
    </lineage>
</organism>
<dbReference type="STRING" id="77044.A0A1W2TUN1"/>
<feature type="domain" description="CCHC-type" evidence="3">
    <location>
        <begin position="17"/>
        <end position="32"/>
    </location>
</feature>
<proteinExistence type="predicted"/>
<dbReference type="GO" id="GO:0008270">
    <property type="term" value="F:zinc ion binding"/>
    <property type="evidence" value="ECO:0007669"/>
    <property type="project" value="UniProtKB-KW"/>
</dbReference>
<feature type="compositionally biased region" description="Pro residues" evidence="2">
    <location>
        <begin position="103"/>
        <end position="118"/>
    </location>
</feature>
<dbReference type="EMBL" id="DF977523">
    <property type="protein sequence ID" value="GAP92314.2"/>
    <property type="molecule type" value="Genomic_DNA"/>
</dbReference>
<feature type="compositionally biased region" description="Polar residues" evidence="2">
    <location>
        <begin position="360"/>
        <end position="376"/>
    </location>
</feature>
<dbReference type="Proteomes" id="UP000054516">
    <property type="component" value="Unassembled WGS sequence"/>
</dbReference>
<dbReference type="OrthoDB" id="3550095at2759"/>
<evidence type="ECO:0000313" key="4">
    <source>
        <dbReference type="EMBL" id="GAP92314.2"/>
    </source>
</evidence>
<gene>
    <name evidence="4" type="ORF">SAMD00023353_7800310</name>
</gene>
<feature type="compositionally biased region" description="Low complexity" evidence="2">
    <location>
        <begin position="661"/>
        <end position="683"/>
    </location>
</feature>
<keyword evidence="1" id="KW-0862">Zinc</keyword>
<name>A0A1W2TUN1_ROSNE</name>
<keyword evidence="5" id="KW-1185">Reference proteome</keyword>
<reference evidence="4" key="1">
    <citation type="submission" date="2016-03" db="EMBL/GenBank/DDBJ databases">
        <title>Draft genome sequence of Rosellinia necatrix.</title>
        <authorList>
            <person name="Kanematsu S."/>
        </authorList>
    </citation>
    <scope>NUCLEOTIDE SEQUENCE [LARGE SCALE GENOMIC DNA]</scope>
    <source>
        <strain evidence="4">W97</strain>
    </source>
</reference>
<evidence type="ECO:0000313" key="5">
    <source>
        <dbReference type="Proteomes" id="UP000054516"/>
    </source>
</evidence>
<dbReference type="AlphaFoldDB" id="A0A1W2TUN1"/>
<evidence type="ECO:0000256" key="2">
    <source>
        <dbReference type="SAM" id="MobiDB-lite"/>
    </source>
</evidence>
<feature type="region of interest" description="Disordered" evidence="2">
    <location>
        <begin position="498"/>
        <end position="757"/>
    </location>
</feature>
<feature type="compositionally biased region" description="Low complexity" evidence="2">
    <location>
        <begin position="690"/>
        <end position="706"/>
    </location>
</feature>